<proteinExistence type="predicted"/>
<dbReference type="EMBL" id="CP096205">
    <property type="protein sequence ID" value="UPQ78403.1"/>
    <property type="molecule type" value="Genomic_DNA"/>
</dbReference>
<organism evidence="3 4">
    <name type="scientific">Flavobacterium azooxidireducens</name>
    <dbReference type="NCBI Taxonomy" id="1871076"/>
    <lineage>
        <taxon>Bacteria</taxon>
        <taxon>Pseudomonadati</taxon>
        <taxon>Bacteroidota</taxon>
        <taxon>Flavobacteriia</taxon>
        <taxon>Flavobacteriales</taxon>
        <taxon>Flavobacteriaceae</taxon>
        <taxon>Flavobacterium</taxon>
    </lineage>
</organism>
<dbReference type="Pfam" id="PF18962">
    <property type="entry name" value="Por_Secre_tail"/>
    <property type="match status" value="1"/>
</dbReference>
<dbReference type="NCBIfam" id="TIGR04183">
    <property type="entry name" value="Por_Secre_tail"/>
    <property type="match status" value="1"/>
</dbReference>
<evidence type="ECO:0000256" key="1">
    <source>
        <dbReference type="ARBA" id="ARBA00022729"/>
    </source>
</evidence>
<evidence type="ECO:0000313" key="4">
    <source>
        <dbReference type="Proteomes" id="UP000830583"/>
    </source>
</evidence>
<sequence length="239" mass="26143">MKKVLIILFVFAQVYTYGQFSFTDLSGNTIADGSTLTYETANSESAKLKFLVTNVGTNPIDVRIKCTGITGGNGVGFQLCYGGLCHDNVVTGVDYPDYQFILNAGENNGNFDYFVNNFVSSTPINFQFQVYSLDTTGFPTGQAVSFTYRYDSTLGLNSFENLTSMGINIENTNVKSDFKFNSTQSGNLSIFNLNGQLIKEYKFSEGSQNLGLSELSSAIYVANFSTTEGKTSSVKLIKN</sequence>
<evidence type="ECO:0000313" key="3">
    <source>
        <dbReference type="EMBL" id="UPQ78403.1"/>
    </source>
</evidence>
<keyword evidence="1" id="KW-0732">Signal</keyword>
<accession>A0ABY4KF55</accession>
<dbReference type="Proteomes" id="UP000830583">
    <property type="component" value="Chromosome"/>
</dbReference>
<name>A0ABY4KF55_9FLAO</name>
<dbReference type="RefSeq" id="WP_248433329.1">
    <property type="nucleotide sequence ID" value="NZ_CP096205.1"/>
</dbReference>
<reference evidence="3" key="1">
    <citation type="submission" date="2022-04" db="EMBL/GenBank/DDBJ databases">
        <title>Consumption of N2O by Flavobacterium azooxidireducens sp. nov. isolated from Decomposing Leaf Litter of Phragmites australis (Cav.).</title>
        <authorList>
            <person name="Behrendt U."/>
            <person name="Spanner T."/>
            <person name="Augustin J."/>
            <person name="Horn M.A."/>
            <person name="Kolb S."/>
            <person name="Ulrich A."/>
        </authorList>
    </citation>
    <scope>NUCLEOTIDE SEQUENCE</scope>
    <source>
        <strain evidence="3">IGB 4-14</strain>
    </source>
</reference>
<feature type="domain" description="Secretion system C-terminal sorting" evidence="2">
    <location>
        <begin position="177"/>
        <end position="237"/>
    </location>
</feature>
<keyword evidence="4" id="KW-1185">Reference proteome</keyword>
<gene>
    <name evidence="3" type="ORF">M0M57_12330</name>
</gene>
<evidence type="ECO:0000259" key="2">
    <source>
        <dbReference type="Pfam" id="PF18962"/>
    </source>
</evidence>
<dbReference type="InterPro" id="IPR026444">
    <property type="entry name" value="Secre_tail"/>
</dbReference>
<protein>
    <submittedName>
        <fullName evidence="3">T9SS type A sorting domain-containing protein</fullName>
    </submittedName>
</protein>